<evidence type="ECO:0000256" key="12">
    <source>
        <dbReference type="SAM" id="MobiDB-lite"/>
    </source>
</evidence>
<dbReference type="InterPro" id="IPR013150">
    <property type="entry name" value="TFIIB_cyclin"/>
</dbReference>
<dbReference type="SMART" id="SM00385">
    <property type="entry name" value="CYCLIN"/>
    <property type="match status" value="2"/>
</dbReference>
<dbReference type="InterPro" id="IPR013763">
    <property type="entry name" value="Cyclin-like_dom"/>
</dbReference>
<feature type="compositionally biased region" description="Basic and acidic residues" evidence="12">
    <location>
        <begin position="586"/>
        <end position="595"/>
    </location>
</feature>
<feature type="domain" description="Cyclin-like" evidence="13">
    <location>
        <begin position="84"/>
        <end position="165"/>
    </location>
</feature>
<dbReference type="InterPro" id="IPR036915">
    <property type="entry name" value="Cyclin-like_sf"/>
</dbReference>
<dbReference type="FunFam" id="1.10.472.10:FF:000007">
    <property type="entry name" value="Transcription factor IIIB 90 kDa subunit"/>
    <property type="match status" value="1"/>
</dbReference>
<dbReference type="EMBL" id="LK023335">
    <property type="protein sequence ID" value="CDS09866.1"/>
    <property type="molecule type" value="Genomic_DNA"/>
</dbReference>
<dbReference type="Gene3D" id="1.20.5.650">
    <property type="entry name" value="Single helix bin"/>
    <property type="match status" value="1"/>
</dbReference>
<dbReference type="GO" id="GO:0006384">
    <property type="term" value="P:transcription initiation at RNA polymerase III promoter"/>
    <property type="evidence" value="ECO:0007669"/>
    <property type="project" value="UniProtKB-ARBA"/>
</dbReference>
<dbReference type="GO" id="GO:0097550">
    <property type="term" value="C:transcription preinitiation complex"/>
    <property type="evidence" value="ECO:0007669"/>
    <property type="project" value="TreeGrafter"/>
</dbReference>
<keyword evidence="7" id="KW-0010">Activator</keyword>
<keyword evidence="9" id="KW-0539">Nucleus</keyword>
<evidence type="ECO:0000256" key="8">
    <source>
        <dbReference type="ARBA" id="ARBA00023163"/>
    </source>
</evidence>
<organism evidence="14">
    <name type="scientific">Lichtheimia ramosa</name>
    <dbReference type="NCBI Taxonomy" id="688394"/>
    <lineage>
        <taxon>Eukaryota</taxon>
        <taxon>Fungi</taxon>
        <taxon>Fungi incertae sedis</taxon>
        <taxon>Mucoromycota</taxon>
        <taxon>Mucoromycotina</taxon>
        <taxon>Mucoromycetes</taxon>
        <taxon>Mucorales</taxon>
        <taxon>Lichtheimiaceae</taxon>
        <taxon>Lichtheimia</taxon>
    </lineage>
</organism>
<evidence type="ECO:0000256" key="10">
    <source>
        <dbReference type="ARBA" id="ARBA00031009"/>
    </source>
</evidence>
<protein>
    <recommendedName>
        <fullName evidence="10">B-related factor 1</fullName>
    </recommendedName>
</protein>
<feature type="compositionally biased region" description="Basic residues" evidence="12">
    <location>
        <begin position="494"/>
        <end position="504"/>
    </location>
</feature>
<evidence type="ECO:0000259" key="13">
    <source>
        <dbReference type="SMART" id="SM00385"/>
    </source>
</evidence>
<dbReference type="SUPFAM" id="SSF57783">
    <property type="entry name" value="Zinc beta-ribbon"/>
    <property type="match status" value="1"/>
</dbReference>
<dbReference type="Pfam" id="PF07741">
    <property type="entry name" value="BRF1"/>
    <property type="match status" value="1"/>
</dbReference>
<reference evidence="14" key="1">
    <citation type="journal article" date="2014" name="Genome Announc.">
        <title>De novo whole-genome sequence and genome annotation of Lichtheimia ramosa.</title>
        <authorList>
            <person name="Linde J."/>
            <person name="Schwartze V."/>
            <person name="Binder U."/>
            <person name="Lass-Florl C."/>
            <person name="Voigt K."/>
            <person name="Horn F."/>
        </authorList>
    </citation>
    <scope>NUCLEOTIDE SEQUENCE</scope>
    <source>
        <strain evidence="14">JMRC FSU:6197</strain>
    </source>
</reference>
<feature type="compositionally biased region" description="Basic and acidic residues" evidence="12">
    <location>
        <begin position="618"/>
        <end position="627"/>
    </location>
</feature>
<keyword evidence="11" id="KW-0175">Coiled coil</keyword>
<keyword evidence="6" id="KW-0805">Transcription regulation</keyword>
<dbReference type="OrthoDB" id="511529at2759"/>
<dbReference type="AlphaFoldDB" id="A0A077WQI6"/>
<dbReference type="PRINTS" id="PR00685">
    <property type="entry name" value="TIFACTORIIB"/>
</dbReference>
<dbReference type="PANTHER" id="PTHR11618">
    <property type="entry name" value="TRANSCRIPTION INITIATION FACTOR IIB-RELATED"/>
    <property type="match status" value="1"/>
</dbReference>
<dbReference type="GO" id="GO:0070897">
    <property type="term" value="P:transcription preinitiation complex assembly"/>
    <property type="evidence" value="ECO:0007669"/>
    <property type="project" value="InterPro"/>
</dbReference>
<accession>A0A077WQI6</accession>
<keyword evidence="5" id="KW-0862">Zinc</keyword>
<dbReference type="GO" id="GO:0005634">
    <property type="term" value="C:nucleus"/>
    <property type="evidence" value="ECO:0007669"/>
    <property type="project" value="UniProtKB-SubCell"/>
</dbReference>
<evidence type="ECO:0000256" key="1">
    <source>
        <dbReference type="ARBA" id="ARBA00004123"/>
    </source>
</evidence>
<dbReference type="InterPro" id="IPR000812">
    <property type="entry name" value="TFIIB"/>
</dbReference>
<evidence type="ECO:0000256" key="11">
    <source>
        <dbReference type="SAM" id="Coils"/>
    </source>
</evidence>
<gene>
    <name evidence="14" type="ORF">LRAMOSA02543</name>
</gene>
<dbReference type="Gene3D" id="1.10.472.10">
    <property type="entry name" value="Cyclin-like"/>
    <property type="match status" value="2"/>
</dbReference>
<feature type="compositionally biased region" description="Acidic residues" evidence="12">
    <location>
        <begin position="315"/>
        <end position="324"/>
    </location>
</feature>
<proteinExistence type="inferred from homology"/>
<dbReference type="SUPFAM" id="SSF47954">
    <property type="entry name" value="Cyclin-like"/>
    <property type="match status" value="2"/>
</dbReference>
<dbReference type="InterPro" id="IPR011665">
    <property type="entry name" value="BRF1_TBP-bd_dom"/>
</dbReference>
<evidence type="ECO:0000256" key="3">
    <source>
        <dbReference type="ARBA" id="ARBA00022723"/>
    </source>
</evidence>
<dbReference type="CDD" id="cd20553">
    <property type="entry name" value="CYCLIN_TFIIIB90_rpt1"/>
    <property type="match status" value="1"/>
</dbReference>
<feature type="coiled-coil region" evidence="11">
    <location>
        <begin position="393"/>
        <end position="420"/>
    </location>
</feature>
<dbReference type="GO" id="GO:0001006">
    <property type="term" value="F:RNA polymerase III type 3 promoter sequence-specific DNA binding"/>
    <property type="evidence" value="ECO:0007669"/>
    <property type="project" value="TreeGrafter"/>
</dbReference>
<name>A0A077WQI6_9FUNG</name>
<evidence type="ECO:0000256" key="4">
    <source>
        <dbReference type="ARBA" id="ARBA00022771"/>
    </source>
</evidence>
<comment type="subcellular location">
    <subcellularLocation>
        <location evidence="1">Nucleus</location>
    </subcellularLocation>
</comment>
<keyword evidence="8" id="KW-0804">Transcription</keyword>
<dbReference type="PANTHER" id="PTHR11618:SF4">
    <property type="entry name" value="TRANSCRIPTION FACTOR IIIB 90 KDA SUBUNIT"/>
    <property type="match status" value="1"/>
</dbReference>
<comment type="similarity">
    <text evidence="2">Belongs to the TFIIB family.</text>
</comment>
<feature type="compositionally biased region" description="Acidic residues" evidence="12">
    <location>
        <begin position="597"/>
        <end position="617"/>
    </location>
</feature>
<evidence type="ECO:0000256" key="7">
    <source>
        <dbReference type="ARBA" id="ARBA00023159"/>
    </source>
</evidence>
<feature type="region of interest" description="Disordered" evidence="12">
    <location>
        <begin position="556"/>
        <end position="644"/>
    </location>
</feature>
<evidence type="ECO:0000256" key="2">
    <source>
        <dbReference type="ARBA" id="ARBA00010857"/>
    </source>
</evidence>
<dbReference type="GO" id="GO:0000995">
    <property type="term" value="F:RNA polymerase III general transcription initiation factor activity"/>
    <property type="evidence" value="ECO:0007669"/>
    <property type="project" value="TreeGrafter"/>
</dbReference>
<evidence type="ECO:0000256" key="9">
    <source>
        <dbReference type="ARBA" id="ARBA00023242"/>
    </source>
</evidence>
<dbReference type="FunFam" id="1.10.472.10:FF:000002">
    <property type="entry name" value="Transcription factor IIIB 90 kDa subunit"/>
    <property type="match status" value="1"/>
</dbReference>
<feature type="compositionally biased region" description="Low complexity" evidence="12">
    <location>
        <begin position="335"/>
        <end position="367"/>
    </location>
</feature>
<feature type="domain" description="Cyclin-like" evidence="13">
    <location>
        <begin position="178"/>
        <end position="262"/>
    </location>
</feature>
<dbReference type="Pfam" id="PF00382">
    <property type="entry name" value="TFIIB"/>
    <property type="match status" value="2"/>
</dbReference>
<dbReference type="GO" id="GO:0008270">
    <property type="term" value="F:zinc ion binding"/>
    <property type="evidence" value="ECO:0007669"/>
    <property type="project" value="UniProtKB-KW"/>
</dbReference>
<feature type="compositionally biased region" description="Acidic residues" evidence="12">
    <location>
        <begin position="633"/>
        <end position="644"/>
    </location>
</feature>
<evidence type="ECO:0000256" key="6">
    <source>
        <dbReference type="ARBA" id="ARBA00023015"/>
    </source>
</evidence>
<sequence length="644" mass="72422">MRCRCGSSKVETEASSGTTFCVACGEVLEENTIVAEVTFQELSGGKTVLSGSFAGESGRIASSGPFGRGRGREGQEQAMENGRLKIAHMAHALNLPERYREAAQRYYNLAVVNRFTRGRRSEHVAAVCLYIVCRDEKSSQMLIDFSDVLQVNVFVLGSTFLKLVRTLNLKLPLIDPSIYISRFAAALDFGEYTQRVAQDAVRLVQRMDRDWIRTGRRPSGICGACLLIAARMNGFRRTTREMIYVVRVAEMTIHARLKEFAQTESAKLSVRDFRTMWLEKEADPPSFIRARAETPKKKKKRFGGILLDDIETDYEDNDQEEEEQQIPRRQPTVVAASPMTAPMTPMTTPGSPAMTSSPPAATATTPMDVPEDTQATLVTDGQVPDDTQATMVNPSLEEQVEELEKEVEGWMKTADFVENSEAFANERNEKIAQEEEDSRLSDVDDEEIEAMLLTPEEVRLKTMIWYTENKEYLAEMKARAEKLAMDRQNGVISKKGKNSRKRKLPPAESPAEAAKQLVQTRKFSKKINQDVFDGMFESPESIEKIKELDKLKEVMRSAGIDENTGDYSAYEVVEESGDAAPSKKQKTGEDGKPADVVDQEEDEDEDDEDIDPDDMADDERLMMEGRRAMGWADDADEDDYYDYD</sequence>
<keyword evidence="3" id="KW-0479">Metal-binding</keyword>
<evidence type="ECO:0000313" key="14">
    <source>
        <dbReference type="EMBL" id="CDS09866.1"/>
    </source>
</evidence>
<feature type="region of interest" description="Disordered" evidence="12">
    <location>
        <begin position="315"/>
        <end position="367"/>
    </location>
</feature>
<evidence type="ECO:0000256" key="5">
    <source>
        <dbReference type="ARBA" id="ARBA00022833"/>
    </source>
</evidence>
<keyword evidence="4" id="KW-0863">Zinc-finger</keyword>
<dbReference type="CDD" id="cd20554">
    <property type="entry name" value="CYCLIN_TFIIIB90_rpt2"/>
    <property type="match status" value="1"/>
</dbReference>
<dbReference type="GO" id="GO:0017025">
    <property type="term" value="F:TBP-class protein binding"/>
    <property type="evidence" value="ECO:0007669"/>
    <property type="project" value="InterPro"/>
</dbReference>
<dbReference type="GO" id="GO:0000126">
    <property type="term" value="C:transcription factor TFIIIB complex"/>
    <property type="evidence" value="ECO:0007669"/>
    <property type="project" value="UniProtKB-ARBA"/>
</dbReference>
<feature type="region of interest" description="Disordered" evidence="12">
    <location>
        <begin position="487"/>
        <end position="517"/>
    </location>
</feature>